<name>A0AA96WRF4_LEPBY</name>
<sequence>MSSRSSQVRKVFGAVVLPLMIGIGGNWAIVLPASQAISQTTQDRKAEAERLLKLGFQQYSKSEYRAALENFQKALVLFREVGDRRGEGTTLNNIGGIYDSLGQYPKALEFYQQALVILKEIGDRSGEGTTLNNIGFIYSSLGQYPKALEFYQQALVILKEIGDRSGEGTTLNNIGFIYSRLGQYPKALEFYQQALVIRKEIGDRSGEGTTLNNIGFIYDSLGQYPKALEFYQQALVIRKEIGDRSGEGTTLNNIGFIYSSLGQYPKALEFYQQALVIRKEIGDRSGEGTTLNNIGFIYSSLGQYPKALEFYQQALVILKEIGDRSGEGTTLNNIGFLLNKQKQPELAIVFYKQSVSVYESIRQDLRKLSKEQQKSYTETVSSTYRDLADILFKQDRVLEAQQVLDLLKIQELENYLRNTRGIEQPLIVLRPEQEILKKYNALQQGAIAVGKELADLEKLDPTTLTPTQTARKRELRKLQKELNELFNTFASSKDVQAYLKQLTPAEIEARIPFDELQAAGKKMAELKSVLFYPAVFEDRLELVITLPNAQPLRRTVQGVGKKELNAAIVEFRQTLQDPTRDPKPIAKKLYNWLIKPIESDLQQAKKQANAETIIYAPDGQLRYIPLAALHDGQNYLIQSYRINNITAKAIDNLTLRPQSQPRILAGAFGNTDKSVTVAGRSFNFAGLDFAIPEVQKLSKLLPNTQTMLAQQFTPEATILQMNDFSIVHLATHAALVPENADQSFILFGDGNIATLKAIESWTLDKVDLIVLSACETGLGGKFGENGEEVLGLGYQFTKKDKAKAAIATLWQVDDGGTETLMNQFYAALKTGKSKAEALQQAQIAMITQKIKATDQRGIRVIQERSNQKRASDHPYYWAPFILIGNGL</sequence>
<dbReference type="SMART" id="SM00028">
    <property type="entry name" value="TPR"/>
    <property type="match status" value="8"/>
</dbReference>
<dbReference type="PANTHER" id="PTHR10098:SF108">
    <property type="entry name" value="TETRATRICOPEPTIDE REPEAT PROTEIN 28"/>
    <property type="match status" value="1"/>
</dbReference>
<feature type="repeat" description="TPR" evidence="1">
    <location>
        <begin position="48"/>
        <end position="81"/>
    </location>
</feature>
<dbReference type="PROSITE" id="PS50293">
    <property type="entry name" value="TPR_REGION"/>
    <property type="match status" value="1"/>
</dbReference>
<feature type="transmembrane region" description="Helical" evidence="2">
    <location>
        <begin position="12"/>
        <end position="33"/>
    </location>
</feature>
<evidence type="ECO:0000313" key="4">
    <source>
        <dbReference type="EMBL" id="WNZ44128.1"/>
    </source>
</evidence>
<dbReference type="InterPro" id="IPR011990">
    <property type="entry name" value="TPR-like_helical_dom_sf"/>
</dbReference>
<feature type="repeat" description="TPR" evidence="1">
    <location>
        <begin position="128"/>
        <end position="161"/>
    </location>
</feature>
<accession>A0AA96WRF4</accession>
<evidence type="ECO:0000259" key="3">
    <source>
        <dbReference type="Pfam" id="PF12770"/>
    </source>
</evidence>
<dbReference type="PROSITE" id="PS50005">
    <property type="entry name" value="TPR"/>
    <property type="match status" value="7"/>
</dbReference>
<proteinExistence type="predicted"/>
<keyword evidence="2" id="KW-0472">Membrane</keyword>
<dbReference type="PANTHER" id="PTHR10098">
    <property type="entry name" value="RAPSYN-RELATED"/>
    <property type="match status" value="1"/>
</dbReference>
<feature type="repeat" description="TPR" evidence="1">
    <location>
        <begin position="88"/>
        <end position="121"/>
    </location>
</feature>
<dbReference type="SUPFAM" id="SSF48452">
    <property type="entry name" value="TPR-like"/>
    <property type="match status" value="2"/>
</dbReference>
<keyword evidence="2" id="KW-1133">Transmembrane helix</keyword>
<keyword evidence="2" id="KW-0812">Transmembrane</keyword>
<keyword evidence="1" id="KW-0802">TPR repeat</keyword>
<evidence type="ECO:0000256" key="2">
    <source>
        <dbReference type="SAM" id="Phobius"/>
    </source>
</evidence>
<protein>
    <submittedName>
        <fullName evidence="4">Tetratricopeptide repeat protein</fullName>
    </submittedName>
</protein>
<dbReference type="AlphaFoldDB" id="A0AA96WRF4"/>
<reference evidence="4" key="1">
    <citation type="journal article" date="2023" name="Plants (Basel)">
        <title>Genomic Analysis of Leptolyngbya boryana CZ1 Reveals Efficient Carbon Fixation Modules.</title>
        <authorList>
            <person name="Bai X."/>
            <person name="Wang H."/>
            <person name="Cheng W."/>
            <person name="Wang J."/>
            <person name="Ma M."/>
            <person name="Hu H."/>
            <person name="Song Z."/>
            <person name="Ma H."/>
            <person name="Fan Y."/>
            <person name="Du C."/>
            <person name="Xu J."/>
        </authorList>
    </citation>
    <scope>NUCLEOTIDE SEQUENCE</scope>
    <source>
        <strain evidence="4">CZ1</strain>
    </source>
</reference>
<feature type="repeat" description="TPR" evidence="1">
    <location>
        <begin position="288"/>
        <end position="321"/>
    </location>
</feature>
<dbReference type="InterPro" id="IPR024983">
    <property type="entry name" value="CHAT_dom"/>
</dbReference>
<feature type="repeat" description="TPR" evidence="1">
    <location>
        <begin position="168"/>
        <end position="201"/>
    </location>
</feature>
<dbReference type="Pfam" id="PF13424">
    <property type="entry name" value="TPR_12"/>
    <property type="match status" value="4"/>
</dbReference>
<reference evidence="4" key="2">
    <citation type="submission" date="2023-07" db="EMBL/GenBank/DDBJ databases">
        <authorList>
            <person name="Bai X.-H."/>
            <person name="Wang H.-H."/>
            <person name="Wang J."/>
            <person name="Ma M.-Y."/>
            <person name="Hu H.-H."/>
            <person name="Song Z.-L."/>
            <person name="Ma H.-G."/>
            <person name="Fan Y."/>
            <person name="Du C.-Y."/>
            <person name="Xu J.-C."/>
        </authorList>
    </citation>
    <scope>NUCLEOTIDE SEQUENCE</scope>
    <source>
        <strain evidence="4">CZ1</strain>
    </source>
</reference>
<evidence type="ECO:0000256" key="1">
    <source>
        <dbReference type="PROSITE-ProRule" id="PRU00339"/>
    </source>
</evidence>
<dbReference type="Pfam" id="PF12770">
    <property type="entry name" value="CHAT"/>
    <property type="match status" value="1"/>
</dbReference>
<organism evidence="4">
    <name type="scientific">Leptolyngbya boryana CZ1</name>
    <dbReference type="NCBI Taxonomy" id="3060204"/>
    <lineage>
        <taxon>Bacteria</taxon>
        <taxon>Bacillati</taxon>
        <taxon>Cyanobacteriota</taxon>
        <taxon>Cyanophyceae</taxon>
        <taxon>Leptolyngbyales</taxon>
        <taxon>Leptolyngbyaceae</taxon>
        <taxon>Leptolyngbya group</taxon>
        <taxon>Leptolyngbya</taxon>
    </lineage>
</organism>
<feature type="domain" description="CHAT" evidence="3">
    <location>
        <begin position="584"/>
        <end position="885"/>
    </location>
</feature>
<feature type="repeat" description="TPR" evidence="1">
    <location>
        <begin position="208"/>
        <end position="241"/>
    </location>
</feature>
<dbReference type="EMBL" id="CP130144">
    <property type="protein sequence ID" value="WNZ44128.1"/>
    <property type="molecule type" value="Genomic_DNA"/>
</dbReference>
<gene>
    <name evidence="4" type="ORF">Q2T42_20060</name>
</gene>
<dbReference type="Gene3D" id="1.25.40.10">
    <property type="entry name" value="Tetratricopeptide repeat domain"/>
    <property type="match status" value="2"/>
</dbReference>
<dbReference type="InterPro" id="IPR019734">
    <property type="entry name" value="TPR_rpt"/>
</dbReference>
<dbReference type="RefSeq" id="WP_316426316.1">
    <property type="nucleotide sequence ID" value="NZ_CP130144.1"/>
</dbReference>
<feature type="repeat" description="TPR" evidence="1">
    <location>
        <begin position="248"/>
        <end position="281"/>
    </location>
</feature>